<keyword evidence="9" id="KW-1185">Reference proteome</keyword>
<feature type="region of interest" description="Disordered" evidence="6">
    <location>
        <begin position="192"/>
        <end position="216"/>
    </location>
</feature>
<evidence type="ECO:0000259" key="7">
    <source>
        <dbReference type="PROSITE" id="PS50157"/>
    </source>
</evidence>
<evidence type="ECO:0000256" key="5">
    <source>
        <dbReference type="SAM" id="Coils"/>
    </source>
</evidence>
<evidence type="ECO:0000256" key="2">
    <source>
        <dbReference type="ARBA" id="ARBA00022771"/>
    </source>
</evidence>
<name>A0ABR1MGH9_9PEZI</name>
<gene>
    <name evidence="8" type="ORF">IWX46DRAFT_655024</name>
</gene>
<dbReference type="PANTHER" id="PTHR23235">
    <property type="entry name" value="KRUEPPEL-LIKE TRANSCRIPTION FACTOR"/>
    <property type="match status" value="1"/>
</dbReference>
<evidence type="ECO:0000313" key="8">
    <source>
        <dbReference type="EMBL" id="KAK7548747.1"/>
    </source>
</evidence>
<dbReference type="InterPro" id="IPR013087">
    <property type="entry name" value="Znf_C2H2_type"/>
</dbReference>
<feature type="coiled-coil region" evidence="5">
    <location>
        <begin position="26"/>
        <end position="53"/>
    </location>
</feature>
<dbReference type="Gene3D" id="3.30.160.60">
    <property type="entry name" value="Classic Zinc Finger"/>
    <property type="match status" value="1"/>
</dbReference>
<feature type="domain" description="C2H2-type" evidence="7">
    <location>
        <begin position="164"/>
        <end position="194"/>
    </location>
</feature>
<dbReference type="EMBL" id="JBBPDW010000010">
    <property type="protein sequence ID" value="KAK7548747.1"/>
    <property type="molecule type" value="Genomic_DNA"/>
</dbReference>
<evidence type="ECO:0000256" key="4">
    <source>
        <dbReference type="PROSITE-ProRule" id="PRU00042"/>
    </source>
</evidence>
<evidence type="ECO:0000256" key="6">
    <source>
        <dbReference type="SAM" id="MobiDB-lite"/>
    </source>
</evidence>
<dbReference type="PROSITE" id="PS50157">
    <property type="entry name" value="ZINC_FINGER_C2H2_2"/>
    <property type="match status" value="1"/>
</dbReference>
<keyword evidence="3" id="KW-0862">Zinc</keyword>
<reference evidence="8 9" key="1">
    <citation type="submission" date="2024-04" db="EMBL/GenBank/DDBJ databases">
        <title>Phyllosticta paracitricarpa is synonymous to the EU quarantine fungus P. citricarpa based on phylogenomic analyses.</title>
        <authorList>
            <consortium name="Lawrence Berkeley National Laboratory"/>
            <person name="Van Ingen-Buijs V.A."/>
            <person name="Van Westerhoven A.C."/>
            <person name="Haridas S."/>
            <person name="Skiadas P."/>
            <person name="Martin F."/>
            <person name="Groenewald J.Z."/>
            <person name="Crous P.W."/>
            <person name="Seidl M.F."/>
        </authorList>
    </citation>
    <scope>NUCLEOTIDE SEQUENCE [LARGE SCALE GENOMIC DNA]</scope>
    <source>
        <strain evidence="8 9">CBS 122670</strain>
    </source>
</reference>
<dbReference type="Proteomes" id="UP001365128">
    <property type="component" value="Unassembled WGS sequence"/>
</dbReference>
<comment type="caution">
    <text evidence="8">The sequence shown here is derived from an EMBL/GenBank/DDBJ whole genome shotgun (WGS) entry which is preliminary data.</text>
</comment>
<dbReference type="PANTHER" id="PTHR23235:SF120">
    <property type="entry name" value="KRUPPEL-LIKE FACTOR 15"/>
    <property type="match status" value="1"/>
</dbReference>
<keyword evidence="1" id="KW-0479">Metal-binding</keyword>
<organism evidence="8 9">
    <name type="scientific">Phyllosticta citricarpa</name>
    <dbReference type="NCBI Taxonomy" id="55181"/>
    <lineage>
        <taxon>Eukaryota</taxon>
        <taxon>Fungi</taxon>
        <taxon>Dikarya</taxon>
        <taxon>Ascomycota</taxon>
        <taxon>Pezizomycotina</taxon>
        <taxon>Dothideomycetes</taxon>
        <taxon>Dothideomycetes incertae sedis</taxon>
        <taxon>Botryosphaeriales</taxon>
        <taxon>Phyllostictaceae</taxon>
        <taxon>Phyllosticta</taxon>
    </lineage>
</organism>
<sequence>MPIKPPNKRTPMSQTTKSPDDLRRALLVVQRDLATLQRQVKDMNRKCDDFEDALGELGRAAADAAAPSAKAIMDIADDDKEQLLAGLKCHPHLIVEELELALLKPAAPIRRSPSSEAPEALESVQIFEMSVEGRLTCAQCDATFAKKKFGLKRHLSAHCDERPYMCAICGDGFARSDLLAKHCRRINDVYESRPEAQEPEEEEPQSEQMRSLLQTF</sequence>
<accession>A0ABR1MGH9</accession>
<keyword evidence="2 4" id="KW-0863">Zinc-finger</keyword>
<protein>
    <recommendedName>
        <fullName evidence="7">C2H2-type domain-containing protein</fullName>
    </recommendedName>
</protein>
<dbReference type="SUPFAM" id="SSF57667">
    <property type="entry name" value="beta-beta-alpha zinc fingers"/>
    <property type="match status" value="1"/>
</dbReference>
<keyword evidence="5" id="KW-0175">Coiled coil</keyword>
<proteinExistence type="predicted"/>
<feature type="compositionally biased region" description="Low complexity" evidence="6">
    <location>
        <begin position="206"/>
        <end position="216"/>
    </location>
</feature>
<evidence type="ECO:0000256" key="3">
    <source>
        <dbReference type="ARBA" id="ARBA00022833"/>
    </source>
</evidence>
<evidence type="ECO:0000313" key="9">
    <source>
        <dbReference type="Proteomes" id="UP001365128"/>
    </source>
</evidence>
<evidence type="ECO:0000256" key="1">
    <source>
        <dbReference type="ARBA" id="ARBA00022723"/>
    </source>
</evidence>
<dbReference type="InterPro" id="IPR036236">
    <property type="entry name" value="Znf_C2H2_sf"/>
</dbReference>